<name>A0A976MAA9_THEOR</name>
<feature type="compositionally biased region" description="Basic and acidic residues" evidence="1">
    <location>
        <begin position="559"/>
        <end position="569"/>
    </location>
</feature>
<feature type="compositionally biased region" description="Polar residues" evidence="1">
    <location>
        <begin position="516"/>
        <end position="527"/>
    </location>
</feature>
<dbReference type="Proteomes" id="UP000244811">
    <property type="component" value="Chromosome 1"/>
</dbReference>
<dbReference type="InterPro" id="IPR019734">
    <property type="entry name" value="TPR_rpt"/>
</dbReference>
<proteinExistence type="predicted"/>
<dbReference type="SMART" id="SM00028">
    <property type="entry name" value="TPR"/>
    <property type="match status" value="3"/>
</dbReference>
<dbReference type="EMBL" id="CP056069">
    <property type="protein sequence ID" value="UKK00862.2"/>
    <property type="molecule type" value="Genomic_DNA"/>
</dbReference>
<evidence type="ECO:0000313" key="2">
    <source>
        <dbReference type="EMBL" id="UKK00862.2"/>
    </source>
</evidence>
<evidence type="ECO:0000313" key="3">
    <source>
        <dbReference type="Proteomes" id="UP000244811"/>
    </source>
</evidence>
<reference evidence="2" key="1">
    <citation type="submission" date="2022-07" db="EMBL/GenBank/DDBJ databases">
        <title>Evaluation of T. orientalis genome assembly methods using nanopore sequencing and analysis of variation between genomes.</title>
        <authorList>
            <person name="Yam J."/>
            <person name="Micallef M.L."/>
            <person name="Liu M."/>
            <person name="Djordjevic S.P."/>
            <person name="Bogema D.R."/>
            <person name="Jenkins C."/>
        </authorList>
    </citation>
    <scope>NUCLEOTIDE SEQUENCE</scope>
    <source>
        <strain evidence="2">Goon Nure</strain>
    </source>
</reference>
<sequence length="769" mass="86541">MKRLDEYKKSRKRALMANLTSINNQDQIKTGSMISETNNMNEGGTRDSDNINNLVTDCDFVSSVRESMGKSENTKQFSKNVQAADNTYGPQGQTINDGIAEFVDKINIDYYITSLPPIEGISYDRQLNCFKSKVPSKFTTALIEDSFSVTSYGLKNAWLKAIGSLYTNIAFIIFDYPQIISKLRFSRHLNTAFSKDILGGVLGDDDSVQASNINGSRMTEITNGNFSLGQSGQSNGSFTDLPSSVEDVFEALNNSNNMSTDATNTNDTKDKDEYSDYNPAYDPLLCSSRGRRLQLPEDEDPKKIAESLKPWHKHIFWIPSICRWRTLYYDANSVKHSKTFTPAFFGGVREAYYAALEFRHMIDNMDKLTQSKIRRKWVQSSLPLGMTSMGADENVDSVGTKCGNCGSSCGCVTGNSGPNGASQGSKAVESGLDAFSNGNQADVISTLTKSSSNMTHLNGKIEPKSDFKLDIKGIREFNKFIGCGQMVVDNLAKYLAHKRLQRAEDAKTDQPEDETNNSVDSGTSVNEHSPPEDKKPARGNRAAKRGRPYKRSRQTSRSRTNDESKFDGLKKLENKFHDDAKVDYDDQPVEDSSCGHLASHDHSGEKILYERSIDEKYNCCMRFKSEGNESFNNGDYKQALMFYNRVIIQLDYTFPEDEEWIAKFDSIKLKTYLNMAIANYKLGNFSESVQNCSEVLSIDPDNTKALTRRCMCYAALSKFKEAKEDLANILRLDENSEFAKSQMERIKQMEVDQESQQRNLYKSMFQTRN</sequence>
<evidence type="ECO:0000256" key="1">
    <source>
        <dbReference type="SAM" id="MobiDB-lite"/>
    </source>
</evidence>
<feature type="region of interest" description="Disordered" evidence="1">
    <location>
        <begin position="503"/>
        <end position="569"/>
    </location>
</feature>
<organism evidence="2 3">
    <name type="scientific">Theileria orientalis</name>
    <dbReference type="NCBI Taxonomy" id="68886"/>
    <lineage>
        <taxon>Eukaryota</taxon>
        <taxon>Sar</taxon>
        <taxon>Alveolata</taxon>
        <taxon>Apicomplexa</taxon>
        <taxon>Aconoidasida</taxon>
        <taxon>Piroplasmida</taxon>
        <taxon>Theileriidae</taxon>
        <taxon>Theileria</taxon>
    </lineage>
</organism>
<gene>
    <name evidence="2" type="ORF">MACK_000936</name>
</gene>
<dbReference type="Pfam" id="PF13181">
    <property type="entry name" value="TPR_8"/>
    <property type="match status" value="1"/>
</dbReference>
<dbReference type="InterPro" id="IPR050754">
    <property type="entry name" value="FKBP4/5/8-like"/>
</dbReference>
<accession>A0A976MAA9</accession>
<dbReference type="SUPFAM" id="SSF48452">
    <property type="entry name" value="TPR-like"/>
    <property type="match status" value="1"/>
</dbReference>
<dbReference type="PANTHER" id="PTHR46512">
    <property type="entry name" value="PEPTIDYLPROLYL ISOMERASE"/>
    <property type="match status" value="1"/>
</dbReference>
<dbReference type="Gene3D" id="1.25.40.10">
    <property type="entry name" value="Tetratricopeptide repeat domain"/>
    <property type="match status" value="1"/>
</dbReference>
<dbReference type="InterPro" id="IPR011990">
    <property type="entry name" value="TPR-like_helical_dom_sf"/>
</dbReference>
<protein>
    <submittedName>
        <fullName evidence="2">Uncharacterized protein</fullName>
    </submittedName>
</protein>
<feature type="compositionally biased region" description="Basic residues" evidence="1">
    <location>
        <begin position="537"/>
        <end position="556"/>
    </location>
</feature>
<dbReference type="AlphaFoldDB" id="A0A976MAA9"/>